<dbReference type="GO" id="GO:0016020">
    <property type="term" value="C:membrane"/>
    <property type="evidence" value="ECO:0007669"/>
    <property type="project" value="UniProtKB-SubCell"/>
</dbReference>
<keyword evidence="4 14" id="KW-0436">Ligase</keyword>
<evidence type="ECO:0000313" key="15">
    <source>
        <dbReference type="Proteomes" id="UP000003704"/>
    </source>
</evidence>
<dbReference type="InterPro" id="IPR050237">
    <property type="entry name" value="ATP-dep_AMP-bd_enzyme"/>
</dbReference>
<dbReference type="GO" id="GO:0004467">
    <property type="term" value="F:long-chain fatty acid-CoA ligase activity"/>
    <property type="evidence" value="ECO:0007669"/>
    <property type="project" value="UniProtKB-EC"/>
</dbReference>
<evidence type="ECO:0000256" key="11">
    <source>
        <dbReference type="ARBA" id="ARBA00042773"/>
    </source>
</evidence>
<dbReference type="FunFam" id="3.30.300.30:FF:000006">
    <property type="entry name" value="Long-chain-fatty-acid--CoA ligase FadD"/>
    <property type="match status" value="1"/>
</dbReference>
<keyword evidence="7" id="KW-0460">Magnesium</keyword>
<dbReference type="SUPFAM" id="SSF56801">
    <property type="entry name" value="Acetyl-CoA synthetase-like"/>
    <property type="match status" value="1"/>
</dbReference>
<evidence type="ECO:0000256" key="7">
    <source>
        <dbReference type="ARBA" id="ARBA00022842"/>
    </source>
</evidence>
<dbReference type="PANTHER" id="PTHR43767:SF8">
    <property type="entry name" value="LONG-CHAIN-FATTY-ACID--COA LIGASE"/>
    <property type="match status" value="1"/>
</dbReference>
<dbReference type="PANTHER" id="PTHR43767">
    <property type="entry name" value="LONG-CHAIN-FATTY-ACID--COA LIGASE"/>
    <property type="match status" value="1"/>
</dbReference>
<comment type="cofactor">
    <cofactor evidence="1">
        <name>Mg(2+)</name>
        <dbReference type="ChEBI" id="CHEBI:18420"/>
    </cofactor>
</comment>
<dbReference type="InterPro" id="IPR020845">
    <property type="entry name" value="AMP-binding_CS"/>
</dbReference>
<evidence type="ECO:0000256" key="6">
    <source>
        <dbReference type="ARBA" id="ARBA00022840"/>
    </source>
</evidence>
<feature type="domain" description="AMP-binding enzyme C-terminal" evidence="13">
    <location>
        <begin position="462"/>
        <end position="536"/>
    </location>
</feature>
<name>I7ZFT0_9GAMM</name>
<accession>I7ZFT0</accession>
<dbReference type="PROSITE" id="PS00455">
    <property type="entry name" value="AMP_BINDING"/>
    <property type="match status" value="1"/>
</dbReference>
<evidence type="ECO:0000256" key="8">
    <source>
        <dbReference type="ARBA" id="ARBA00023136"/>
    </source>
</evidence>
<dbReference type="GO" id="GO:0005524">
    <property type="term" value="F:ATP binding"/>
    <property type="evidence" value="ECO:0007669"/>
    <property type="project" value="UniProtKB-KW"/>
</dbReference>
<evidence type="ECO:0000256" key="1">
    <source>
        <dbReference type="ARBA" id="ARBA00001946"/>
    </source>
</evidence>
<dbReference type="InterPro" id="IPR045851">
    <property type="entry name" value="AMP-bd_C_sf"/>
</dbReference>
<evidence type="ECO:0000256" key="3">
    <source>
        <dbReference type="ARBA" id="ARBA00005005"/>
    </source>
</evidence>
<dbReference type="AlphaFoldDB" id="I7ZFT0"/>
<evidence type="ECO:0000256" key="5">
    <source>
        <dbReference type="ARBA" id="ARBA00022741"/>
    </source>
</evidence>
<dbReference type="EC" id="6.2.1.3" evidence="9"/>
<comment type="caution">
    <text evidence="14">The sequence shown here is derived from an EMBL/GenBank/DDBJ whole genome shotgun (WGS) entry which is preliminary data.</text>
</comment>
<dbReference type="RefSeq" id="WP_007183640.1">
    <property type="nucleotide sequence ID" value="NZ_AKGD01000001.1"/>
</dbReference>
<dbReference type="OrthoDB" id="9803968at2"/>
<dbReference type="PATRIC" id="fig|1172194.4.peg.651"/>
<evidence type="ECO:0000259" key="13">
    <source>
        <dbReference type="Pfam" id="PF13193"/>
    </source>
</evidence>
<gene>
    <name evidence="14" type="ORF">WQQ_06840</name>
</gene>
<evidence type="ECO:0000259" key="12">
    <source>
        <dbReference type="Pfam" id="PF00501"/>
    </source>
</evidence>
<evidence type="ECO:0000313" key="14">
    <source>
        <dbReference type="EMBL" id="EIT70547.1"/>
    </source>
</evidence>
<dbReference type="STRING" id="1172194.WQQ_06840"/>
<dbReference type="EMBL" id="AKGD01000001">
    <property type="protein sequence ID" value="EIT70547.1"/>
    <property type="molecule type" value="Genomic_DNA"/>
</dbReference>
<keyword evidence="15" id="KW-1185">Reference proteome</keyword>
<feature type="domain" description="AMP-dependent synthetase/ligase" evidence="12">
    <location>
        <begin position="29"/>
        <end position="411"/>
    </location>
</feature>
<dbReference type="Proteomes" id="UP000003704">
    <property type="component" value="Unassembled WGS sequence"/>
</dbReference>
<dbReference type="InterPro" id="IPR000873">
    <property type="entry name" value="AMP-dep_synth/lig_dom"/>
</dbReference>
<comment type="subcellular location">
    <subcellularLocation>
        <location evidence="2">Membrane</location>
        <topology evidence="2">Peripheral membrane protein</topology>
    </subcellularLocation>
</comment>
<keyword evidence="5" id="KW-0547">Nucleotide-binding</keyword>
<organism evidence="14 15">
    <name type="scientific">Hydrocarboniphaga effusa AP103</name>
    <dbReference type="NCBI Taxonomy" id="1172194"/>
    <lineage>
        <taxon>Bacteria</taxon>
        <taxon>Pseudomonadati</taxon>
        <taxon>Pseudomonadota</taxon>
        <taxon>Gammaproteobacteria</taxon>
        <taxon>Nevskiales</taxon>
        <taxon>Nevskiaceae</taxon>
        <taxon>Hydrocarboniphaga</taxon>
    </lineage>
</organism>
<keyword evidence="6" id="KW-0067">ATP-binding</keyword>
<evidence type="ECO:0000256" key="9">
    <source>
        <dbReference type="ARBA" id="ARBA00026121"/>
    </source>
</evidence>
<evidence type="ECO:0000256" key="4">
    <source>
        <dbReference type="ARBA" id="ARBA00022598"/>
    </source>
</evidence>
<evidence type="ECO:0000256" key="2">
    <source>
        <dbReference type="ARBA" id="ARBA00004170"/>
    </source>
</evidence>
<dbReference type="InterPro" id="IPR025110">
    <property type="entry name" value="AMP-bd_C"/>
</dbReference>
<dbReference type="CDD" id="cd05936">
    <property type="entry name" value="FC-FACS_FadD_like"/>
    <property type="match status" value="1"/>
</dbReference>
<dbReference type="Pfam" id="PF00501">
    <property type="entry name" value="AMP-binding"/>
    <property type="match status" value="1"/>
</dbReference>
<dbReference type="Gene3D" id="3.30.300.30">
    <property type="match status" value="1"/>
</dbReference>
<dbReference type="Gene3D" id="3.40.50.12780">
    <property type="entry name" value="N-terminal domain of ligase-like"/>
    <property type="match status" value="1"/>
</dbReference>
<keyword evidence="8" id="KW-0472">Membrane</keyword>
<reference evidence="14 15" key="1">
    <citation type="journal article" date="2012" name="J. Bacteriol.">
        <title>Genome Sequence of n-Alkane-Degrading Hydrocarboniphaga effusa Strain AP103T (ATCC BAA-332T).</title>
        <authorList>
            <person name="Chang H.K."/>
            <person name="Zylstra G.J."/>
            <person name="Chae J.C."/>
        </authorList>
    </citation>
    <scope>NUCLEOTIDE SEQUENCE [LARGE SCALE GENOMIC DNA]</scope>
    <source>
        <strain evidence="14 15">AP103</strain>
    </source>
</reference>
<dbReference type="InterPro" id="IPR042099">
    <property type="entry name" value="ANL_N_sf"/>
</dbReference>
<protein>
    <recommendedName>
        <fullName evidence="10">Long-chain-fatty-acid--CoA ligase</fullName>
        <ecNumber evidence="9">6.2.1.3</ecNumber>
    </recommendedName>
    <alternativeName>
        <fullName evidence="11">Long-chain acyl-CoA synthetase</fullName>
    </alternativeName>
</protein>
<sequence length="553" mass="59205">MTHPWIASYPPGVPATIDPNAYSSVVALLEESFARYSERKAYACMGKELRYADVDRLSRALAAWLQSRGLAQGDRVAVMMPNILQYPVTVAAVLRAGCVLVNVNPLYTARELAHQLKDSGARAVVMFDRHLATLESIVGETQIEHVLLASLSDTLAGSPERAAAGLQDGRTTRFDQALGDGAGLAFRAPAIDAADIALLQYTGGTTGVSKGAVLLHETIVANLLASEAWMQPGLHRRPITGQYTILCALPLYHVFAFISCGLLGARIGAVNILLPDPRNIAAVVDAFKRYRIHNFPAVNTLFAALLHQPEFLRCDFSELCLSNGGGSAVQEAVARRWLAITGCPIVEGYGLSETSSGVTCNRTDSEVFTGNIGLPMPSVEIRILDDDGKALPAGASGEIAVRGPQVMAGYWLRPGETVKVMTDDGFLRTGDIGVIDEQGYIKLIDRKKDMIIVSGFNVFPNEIEAVVAGHPGVLECAVIGVADERTGEAVKLFVVRRDAGLSAADLLAFCSERLTAYKRPKSIEFIDALPKSNVGKILRKDLRASAPAAQAAP</sequence>
<proteinExistence type="predicted"/>
<dbReference type="Pfam" id="PF13193">
    <property type="entry name" value="AMP-binding_C"/>
    <property type="match status" value="1"/>
</dbReference>
<evidence type="ECO:0000256" key="10">
    <source>
        <dbReference type="ARBA" id="ARBA00039545"/>
    </source>
</evidence>
<comment type="pathway">
    <text evidence="3">Lipid metabolism; fatty acid beta-oxidation.</text>
</comment>